<dbReference type="RefSeq" id="WP_212508182.1">
    <property type="nucleotide sequence ID" value="NZ_CP060696.1"/>
</dbReference>
<evidence type="ECO:0000256" key="6">
    <source>
        <dbReference type="ARBA" id="ARBA00023251"/>
    </source>
</evidence>
<keyword evidence="6" id="KW-0046">Antibiotic resistance</keyword>
<dbReference type="Pfam" id="PF00905">
    <property type="entry name" value="Transpeptidase"/>
    <property type="match status" value="1"/>
</dbReference>
<dbReference type="EC" id="3.5.2.6" evidence="3"/>
<dbReference type="SUPFAM" id="SSF56601">
    <property type="entry name" value="beta-lactamase/transpeptidase-like"/>
    <property type="match status" value="1"/>
</dbReference>
<comment type="catalytic activity">
    <reaction evidence="1">
        <text>a beta-lactam + H2O = a substituted beta-amino acid</text>
        <dbReference type="Rhea" id="RHEA:20401"/>
        <dbReference type="ChEBI" id="CHEBI:15377"/>
        <dbReference type="ChEBI" id="CHEBI:35627"/>
        <dbReference type="ChEBI" id="CHEBI:140347"/>
        <dbReference type="EC" id="3.5.2.6"/>
    </reaction>
</comment>
<dbReference type="GO" id="GO:0008800">
    <property type="term" value="F:beta-lactamase activity"/>
    <property type="evidence" value="ECO:0007669"/>
    <property type="project" value="UniProtKB-EC"/>
</dbReference>
<dbReference type="InterPro" id="IPR036138">
    <property type="entry name" value="PBP_dimer_sf"/>
</dbReference>
<reference evidence="8 9" key="1">
    <citation type="submission" date="2020-08" db="EMBL/GenBank/DDBJ databases">
        <authorList>
            <person name="Ren C."/>
            <person name="Gu Y."/>
            <person name="Xu Y."/>
        </authorList>
    </citation>
    <scope>NUCLEOTIDE SEQUENCE [LARGE SCALE GENOMIC DNA]</scope>
    <source>
        <strain evidence="8 9">LBM18003</strain>
    </source>
</reference>
<dbReference type="Gene3D" id="3.90.1310.10">
    <property type="entry name" value="Penicillin-binding protein 2a (Domain 2)"/>
    <property type="match status" value="1"/>
</dbReference>
<dbReference type="SUPFAM" id="SSF56519">
    <property type="entry name" value="Penicillin binding protein dimerisation domain"/>
    <property type="match status" value="1"/>
</dbReference>
<evidence type="ECO:0000313" key="8">
    <source>
        <dbReference type="EMBL" id="QNO19113.1"/>
    </source>
</evidence>
<keyword evidence="4" id="KW-0732">Signal</keyword>
<comment type="similarity">
    <text evidence="2">Belongs to the class-D beta-lactamase family.</text>
</comment>
<dbReference type="Gene3D" id="3.40.710.10">
    <property type="entry name" value="DD-peptidase/beta-lactamase superfamily"/>
    <property type="match status" value="1"/>
</dbReference>
<sequence>MPKSAKRILILFTTMLLLFTFCALRVMGLSIWDESLAKTAVTQQTLTLTFTAGRGTVYDRNLQPLTGGKTSFIAAVVPSKETAAALSKVLSAQQMSNVYEQMKGGAPFLTKLDAPAQTDGILCFPQTERYPERALAAHMVGYLDSSGCGVNGVEKSFNSLLTCGSKTTKITYSVDALRHLLPGETAKVVTTATGVASGVVLTLDKNLQKIAEDSAADLKKGAVVILEAGTGNILASASVPNFSPEDVSAALQSTDGALVNRALQPYSVGSVFKLTAAAAALEHGADPNAKYTCTGSETVDGLQFHCYDGKAHGVETMREAIAKSCNSYFVKLMQNVPQAQFLTMARSLGFGQSMEIAPGLCSSAGTLPTLEELANRRALANFSFGQGTLTATPLQIAAMVNAVASGGIYTQPTLYAGQADASGHLSVPADHTKGVPVISRKNAELLCSFMQDSVAYGTGHSGQPVHVKAAAKTATAQTGHFTDGKEDVICWYAGFFPVDTPKYIVTVMAEGGDGGGATCGPVFQKIADALYPNEIDNPVD</sequence>
<dbReference type="PANTHER" id="PTHR30627:SF6">
    <property type="entry name" value="BETA-LACTAMASE YBXI-RELATED"/>
    <property type="match status" value="1"/>
</dbReference>
<dbReference type="KEGG" id="caml:H6X83_05755"/>
<feature type="domain" description="Penicillin-binding protein transpeptidase" evidence="7">
    <location>
        <begin position="221"/>
        <end position="527"/>
    </location>
</feature>
<dbReference type="EMBL" id="CP060696">
    <property type="protein sequence ID" value="QNO19113.1"/>
    <property type="molecule type" value="Genomic_DNA"/>
</dbReference>
<evidence type="ECO:0000256" key="3">
    <source>
        <dbReference type="ARBA" id="ARBA00012865"/>
    </source>
</evidence>
<evidence type="ECO:0000313" key="9">
    <source>
        <dbReference type="Proteomes" id="UP000516046"/>
    </source>
</evidence>
<dbReference type="AlphaFoldDB" id="A0A7G9WKA1"/>
<keyword evidence="9" id="KW-1185">Reference proteome</keyword>
<accession>A0A7G9WKA1</accession>
<evidence type="ECO:0000256" key="1">
    <source>
        <dbReference type="ARBA" id="ARBA00001526"/>
    </source>
</evidence>
<proteinExistence type="inferred from homology"/>
<name>A0A7G9WKA1_9FIRM</name>
<evidence type="ECO:0000256" key="4">
    <source>
        <dbReference type="ARBA" id="ARBA00022729"/>
    </source>
</evidence>
<dbReference type="InterPro" id="IPR001460">
    <property type="entry name" value="PCN-bd_Tpept"/>
</dbReference>
<protein>
    <recommendedName>
        <fullName evidence="3">beta-lactamase</fullName>
        <ecNumber evidence="3">3.5.2.6</ecNumber>
    </recommendedName>
</protein>
<dbReference type="GO" id="GO:0071555">
    <property type="term" value="P:cell wall organization"/>
    <property type="evidence" value="ECO:0007669"/>
    <property type="project" value="TreeGrafter"/>
</dbReference>
<evidence type="ECO:0000256" key="5">
    <source>
        <dbReference type="ARBA" id="ARBA00022801"/>
    </source>
</evidence>
<organism evidence="8 9">
    <name type="scientific">Caproicibacterium amylolyticum</name>
    <dbReference type="NCBI Taxonomy" id="2766537"/>
    <lineage>
        <taxon>Bacteria</taxon>
        <taxon>Bacillati</taxon>
        <taxon>Bacillota</taxon>
        <taxon>Clostridia</taxon>
        <taxon>Eubacteriales</taxon>
        <taxon>Oscillospiraceae</taxon>
        <taxon>Caproicibacterium</taxon>
    </lineage>
</organism>
<dbReference type="Proteomes" id="UP000516046">
    <property type="component" value="Chromosome"/>
</dbReference>
<gene>
    <name evidence="8" type="ORF">H6X83_05755</name>
</gene>
<keyword evidence="5" id="KW-0378">Hydrolase</keyword>
<dbReference type="GO" id="GO:0005886">
    <property type="term" value="C:plasma membrane"/>
    <property type="evidence" value="ECO:0007669"/>
    <property type="project" value="TreeGrafter"/>
</dbReference>
<dbReference type="GO" id="GO:0046677">
    <property type="term" value="P:response to antibiotic"/>
    <property type="evidence" value="ECO:0007669"/>
    <property type="project" value="UniProtKB-KW"/>
</dbReference>
<dbReference type="InterPro" id="IPR050515">
    <property type="entry name" value="Beta-lactam/transpept"/>
</dbReference>
<dbReference type="GO" id="GO:0008658">
    <property type="term" value="F:penicillin binding"/>
    <property type="evidence" value="ECO:0007669"/>
    <property type="project" value="InterPro"/>
</dbReference>
<dbReference type="InterPro" id="IPR012338">
    <property type="entry name" value="Beta-lactam/transpept-like"/>
</dbReference>
<evidence type="ECO:0000256" key="2">
    <source>
        <dbReference type="ARBA" id="ARBA00007898"/>
    </source>
</evidence>
<dbReference type="PANTHER" id="PTHR30627">
    <property type="entry name" value="PEPTIDOGLYCAN D,D-TRANSPEPTIDASE"/>
    <property type="match status" value="1"/>
</dbReference>
<evidence type="ECO:0000259" key="7">
    <source>
        <dbReference type="Pfam" id="PF00905"/>
    </source>
</evidence>